<keyword evidence="4" id="KW-0762">Sugar transport</keyword>
<evidence type="ECO:0000259" key="10">
    <source>
        <dbReference type="PROSITE" id="PS51104"/>
    </source>
</evidence>
<feature type="transmembrane region" description="Helical" evidence="9">
    <location>
        <begin position="292"/>
        <end position="325"/>
    </location>
</feature>
<accession>A0A1G9U117</accession>
<evidence type="ECO:0000256" key="6">
    <source>
        <dbReference type="ARBA" id="ARBA00022692"/>
    </source>
</evidence>
<feature type="transmembrane region" description="Helical" evidence="9">
    <location>
        <begin position="392"/>
        <end position="413"/>
    </location>
</feature>
<keyword evidence="6 9" id="KW-0812">Transmembrane</keyword>
<feature type="transmembrane region" description="Helical" evidence="9">
    <location>
        <begin position="357"/>
        <end position="380"/>
    </location>
</feature>
<evidence type="ECO:0000313" key="11">
    <source>
        <dbReference type="EMBL" id="SDM53513.1"/>
    </source>
</evidence>
<sequence>MDFFSIFKGIIQAGPTVLLPIIIFFLAVVFRVSLDKALHSALTVGAGFIGLKVIIQFMANDLGPATKAMVAHMGVNLNVIDMGFGTVAAIGWSTPIVPIIVLLIMVMNMVLLVLNKTNTLSVDIWNYHHSLSMGAFVYFTTNNIFIAVTAAAFTALVMFKMSDWASPLISNYYKIPGVTIPALHALMNLPIVMPLNLLFDHIPGVKDVNINMDTLRKYMGPFGQPLVIGLILGLGIGVCAGYDIYKAFGLGVNMAAVMLLLPKMTGLFVTGLKPISARAKEITDAKLKGRSIFIGLDPAILFGDPAVITTALLMVPILIIMTIILPGNNFLPFADLGALPYKVAMCVAVTNGNIFRSIFFCTIAFIPYFYCATWTAAMVTNTAKAVGLGSSIPSGMLISSFTGTTMPLTFLIYKACIGNLWITLPLLLISFVIGWFVIDKKVLPKLKIIKAYQK</sequence>
<reference evidence="11 12" key="1">
    <citation type="submission" date="2016-10" db="EMBL/GenBank/DDBJ databases">
        <authorList>
            <person name="de Groot N.N."/>
        </authorList>
    </citation>
    <scope>NUCLEOTIDE SEQUENCE [LARGE SCALE GENOMIC DNA]</scope>
    <source>
        <strain evidence="11 12">DSM 16981</strain>
    </source>
</reference>
<organism evidence="11 12">
    <name type="scientific">Megasphaera paucivorans</name>
    <dbReference type="NCBI Taxonomy" id="349095"/>
    <lineage>
        <taxon>Bacteria</taxon>
        <taxon>Bacillati</taxon>
        <taxon>Bacillota</taxon>
        <taxon>Negativicutes</taxon>
        <taxon>Veillonellales</taxon>
        <taxon>Veillonellaceae</taxon>
        <taxon>Megasphaera</taxon>
    </lineage>
</organism>
<evidence type="ECO:0000256" key="5">
    <source>
        <dbReference type="ARBA" id="ARBA00022683"/>
    </source>
</evidence>
<evidence type="ECO:0000256" key="8">
    <source>
        <dbReference type="ARBA" id="ARBA00023136"/>
    </source>
</evidence>
<feature type="transmembrane region" description="Helical" evidence="9">
    <location>
        <begin position="419"/>
        <end position="438"/>
    </location>
</feature>
<feature type="transmembrane region" description="Helical" evidence="9">
    <location>
        <begin position="37"/>
        <end position="59"/>
    </location>
</feature>
<dbReference type="GO" id="GO:0009401">
    <property type="term" value="P:phosphoenolpyruvate-dependent sugar phosphotransferase system"/>
    <property type="evidence" value="ECO:0007669"/>
    <property type="project" value="UniProtKB-KW"/>
</dbReference>
<dbReference type="PANTHER" id="PTHR37324">
    <property type="entry name" value="PTS SYSTEM GALACTITOL-SPECIFIC EIIC COMPONENT"/>
    <property type="match status" value="1"/>
</dbReference>
<dbReference type="GO" id="GO:0005886">
    <property type="term" value="C:plasma membrane"/>
    <property type="evidence" value="ECO:0007669"/>
    <property type="project" value="UniProtKB-SubCell"/>
</dbReference>
<evidence type="ECO:0000256" key="3">
    <source>
        <dbReference type="ARBA" id="ARBA00022475"/>
    </source>
</evidence>
<feature type="transmembrane region" description="Helical" evidence="9">
    <location>
        <begin position="251"/>
        <end position="272"/>
    </location>
</feature>
<dbReference type="InterPro" id="IPR004703">
    <property type="entry name" value="PTS_sugar-sp_permease"/>
</dbReference>
<feature type="transmembrane region" description="Helical" evidence="9">
    <location>
        <begin position="96"/>
        <end position="114"/>
    </location>
</feature>
<dbReference type="EMBL" id="FNHQ01000008">
    <property type="protein sequence ID" value="SDM53513.1"/>
    <property type="molecule type" value="Genomic_DNA"/>
</dbReference>
<evidence type="ECO:0000256" key="7">
    <source>
        <dbReference type="ARBA" id="ARBA00022989"/>
    </source>
</evidence>
<dbReference type="STRING" id="349095.SAMN05660299_01075"/>
<evidence type="ECO:0000256" key="2">
    <source>
        <dbReference type="ARBA" id="ARBA00022448"/>
    </source>
</evidence>
<dbReference type="InterPro" id="IPR013014">
    <property type="entry name" value="PTS_EIIC_2"/>
</dbReference>
<proteinExistence type="predicted"/>
<name>A0A1G9U117_9FIRM</name>
<dbReference type="AlphaFoldDB" id="A0A1G9U117"/>
<dbReference type="Proteomes" id="UP000199309">
    <property type="component" value="Unassembled WGS sequence"/>
</dbReference>
<evidence type="ECO:0000313" key="12">
    <source>
        <dbReference type="Proteomes" id="UP000199309"/>
    </source>
</evidence>
<gene>
    <name evidence="11" type="ORF">SAMN05660299_01075</name>
</gene>
<evidence type="ECO:0000256" key="9">
    <source>
        <dbReference type="SAM" id="Phobius"/>
    </source>
</evidence>
<protein>
    <submittedName>
        <fullName evidence="11">PTS system, galactitol-specific IIC component</fullName>
    </submittedName>
</protein>
<dbReference type="RefSeq" id="WP_091648951.1">
    <property type="nucleotide sequence ID" value="NZ_FNHQ01000008.1"/>
</dbReference>
<dbReference type="Pfam" id="PF03611">
    <property type="entry name" value="EIIC-GAT"/>
    <property type="match status" value="1"/>
</dbReference>
<evidence type="ECO:0000256" key="1">
    <source>
        <dbReference type="ARBA" id="ARBA00004651"/>
    </source>
</evidence>
<dbReference type="PANTHER" id="PTHR37324:SF2">
    <property type="entry name" value="PTS SYSTEM GALACTITOL-SPECIFIC EIIC COMPONENT"/>
    <property type="match status" value="1"/>
</dbReference>
<dbReference type="OrthoDB" id="9787936at2"/>
<comment type="subcellular location">
    <subcellularLocation>
        <location evidence="1">Cell membrane</location>
        <topology evidence="1">Multi-pass membrane protein</topology>
    </subcellularLocation>
</comment>
<feature type="transmembrane region" description="Helical" evidence="9">
    <location>
        <begin position="179"/>
        <end position="199"/>
    </location>
</feature>
<keyword evidence="12" id="KW-1185">Reference proteome</keyword>
<dbReference type="PIRSF" id="PIRSF006304">
    <property type="entry name" value="GatC"/>
    <property type="match status" value="1"/>
</dbReference>
<dbReference type="PROSITE" id="PS51104">
    <property type="entry name" value="PTS_EIIC_TYPE_2"/>
    <property type="match status" value="1"/>
</dbReference>
<evidence type="ECO:0000256" key="4">
    <source>
        <dbReference type="ARBA" id="ARBA00022597"/>
    </source>
</evidence>
<feature type="transmembrane region" description="Helical" evidence="9">
    <location>
        <begin position="226"/>
        <end position="245"/>
    </location>
</feature>
<feature type="transmembrane region" description="Helical" evidence="9">
    <location>
        <begin position="6"/>
        <end position="30"/>
    </location>
</feature>
<dbReference type="InterPro" id="IPR013853">
    <property type="entry name" value="EIIC-GAT"/>
</dbReference>
<keyword evidence="2" id="KW-0813">Transport</keyword>
<dbReference type="GO" id="GO:0015577">
    <property type="term" value="F:galactitol transmembrane transporter activity"/>
    <property type="evidence" value="ECO:0007669"/>
    <property type="project" value="InterPro"/>
</dbReference>
<keyword evidence="5" id="KW-0598">Phosphotransferase system</keyword>
<feature type="transmembrane region" description="Helical" evidence="9">
    <location>
        <begin position="135"/>
        <end position="159"/>
    </location>
</feature>
<keyword evidence="3" id="KW-1003">Cell membrane</keyword>
<keyword evidence="7 9" id="KW-1133">Transmembrane helix</keyword>
<feature type="domain" description="PTS EIIC type-2" evidence="10">
    <location>
        <begin position="7"/>
        <end position="439"/>
    </location>
</feature>
<keyword evidence="8 9" id="KW-0472">Membrane</keyword>